<feature type="non-terminal residue" evidence="1">
    <location>
        <position position="106"/>
    </location>
</feature>
<dbReference type="Proteomes" id="UP000789901">
    <property type="component" value="Unassembled WGS sequence"/>
</dbReference>
<gene>
    <name evidence="1" type="ORF">GMARGA_LOCUS28483</name>
</gene>
<sequence>MYDPLLNSVIDLVSNQFQLFENDFALLVEEKAGIRRLIAEDVNIVHYHWVEQESFENSLVEVVAQLIKVVTYQLPINRKVDVTRNEYQSMASKNCKAKLKNSARVT</sequence>
<dbReference type="EMBL" id="CAJVQB010036513">
    <property type="protein sequence ID" value="CAG8824064.1"/>
    <property type="molecule type" value="Genomic_DNA"/>
</dbReference>
<reference evidence="1 2" key="1">
    <citation type="submission" date="2021-06" db="EMBL/GenBank/DDBJ databases">
        <authorList>
            <person name="Kallberg Y."/>
            <person name="Tangrot J."/>
            <person name="Rosling A."/>
        </authorList>
    </citation>
    <scope>NUCLEOTIDE SEQUENCE [LARGE SCALE GENOMIC DNA]</scope>
    <source>
        <strain evidence="1 2">120-4 pot B 10/14</strain>
    </source>
</reference>
<accession>A0ABN7WAI4</accession>
<proteinExistence type="predicted"/>
<organism evidence="1 2">
    <name type="scientific">Gigaspora margarita</name>
    <dbReference type="NCBI Taxonomy" id="4874"/>
    <lineage>
        <taxon>Eukaryota</taxon>
        <taxon>Fungi</taxon>
        <taxon>Fungi incertae sedis</taxon>
        <taxon>Mucoromycota</taxon>
        <taxon>Glomeromycotina</taxon>
        <taxon>Glomeromycetes</taxon>
        <taxon>Diversisporales</taxon>
        <taxon>Gigasporaceae</taxon>
        <taxon>Gigaspora</taxon>
    </lineage>
</organism>
<protein>
    <submittedName>
        <fullName evidence="1">21424_t:CDS:1</fullName>
    </submittedName>
</protein>
<comment type="caution">
    <text evidence="1">The sequence shown here is derived from an EMBL/GenBank/DDBJ whole genome shotgun (WGS) entry which is preliminary data.</text>
</comment>
<name>A0ABN7WAI4_GIGMA</name>
<evidence type="ECO:0000313" key="1">
    <source>
        <dbReference type="EMBL" id="CAG8824064.1"/>
    </source>
</evidence>
<keyword evidence="2" id="KW-1185">Reference proteome</keyword>
<evidence type="ECO:0000313" key="2">
    <source>
        <dbReference type="Proteomes" id="UP000789901"/>
    </source>
</evidence>